<accession>A0A7R9J3Y8</accession>
<reference evidence="2" key="1">
    <citation type="submission" date="2020-11" db="EMBL/GenBank/DDBJ databases">
        <authorList>
            <person name="Tran Van P."/>
        </authorList>
    </citation>
    <scope>NUCLEOTIDE SEQUENCE</scope>
</reference>
<protein>
    <submittedName>
        <fullName evidence="2">(California timema) hypothetical protein</fullName>
    </submittedName>
</protein>
<sequence length="245" mass="26700">MAARLEVDHEAIEKIQASHKDQLATIKDRLTKTLVNNCIEDTLIEIEARNSILDLRSGKTPAENALARSEPRDRSAQPPDAHGHQSTANTQPVPTAEAWASLLPPEIGCLDIKETVALRLALALKAQAVELPAGSDKHQANFLFTLVMDYRTLPPSTGQTLFHRINTFYIAITRGWATAIAVSGSDASAAVFPPGFVPLPSQPASRFHYQRGRDDGGGPTGGYARRGRGRRERREASATTQEDFL</sequence>
<name>A0A7R9J3Y8_TIMCA</name>
<proteinExistence type="predicted"/>
<gene>
    <name evidence="2" type="ORF">TCMB3V08_LOCUS4620</name>
</gene>
<organism evidence="2">
    <name type="scientific">Timema californicum</name>
    <name type="common">California timema</name>
    <name type="synonym">Walking stick</name>
    <dbReference type="NCBI Taxonomy" id="61474"/>
    <lineage>
        <taxon>Eukaryota</taxon>
        <taxon>Metazoa</taxon>
        <taxon>Ecdysozoa</taxon>
        <taxon>Arthropoda</taxon>
        <taxon>Hexapoda</taxon>
        <taxon>Insecta</taxon>
        <taxon>Pterygota</taxon>
        <taxon>Neoptera</taxon>
        <taxon>Polyneoptera</taxon>
        <taxon>Phasmatodea</taxon>
        <taxon>Timematodea</taxon>
        <taxon>Timematoidea</taxon>
        <taxon>Timematidae</taxon>
        <taxon>Timema</taxon>
    </lineage>
</organism>
<dbReference type="EMBL" id="OE180792">
    <property type="protein sequence ID" value="CAD7571962.1"/>
    <property type="molecule type" value="Genomic_DNA"/>
</dbReference>
<feature type="region of interest" description="Disordered" evidence="1">
    <location>
        <begin position="60"/>
        <end position="91"/>
    </location>
</feature>
<feature type="region of interest" description="Disordered" evidence="1">
    <location>
        <begin position="203"/>
        <end position="245"/>
    </location>
</feature>
<evidence type="ECO:0000256" key="1">
    <source>
        <dbReference type="SAM" id="MobiDB-lite"/>
    </source>
</evidence>
<evidence type="ECO:0000313" key="2">
    <source>
        <dbReference type="EMBL" id="CAD7571962.1"/>
    </source>
</evidence>
<dbReference type="AlphaFoldDB" id="A0A7R9J3Y8"/>